<dbReference type="InterPro" id="IPR014729">
    <property type="entry name" value="Rossmann-like_a/b/a_fold"/>
</dbReference>
<keyword evidence="4 11" id="KW-0819">tRNA processing</keyword>
<comment type="subcellular location">
    <subcellularLocation>
        <location evidence="11">Cytoplasm</location>
    </subcellularLocation>
</comment>
<dbReference type="EC" id="2.8.1.13" evidence="11"/>
<dbReference type="EMBL" id="VUNB01000005">
    <property type="protein sequence ID" value="MST69323.1"/>
    <property type="molecule type" value="Genomic_DNA"/>
</dbReference>
<dbReference type="InterPro" id="IPR046885">
    <property type="entry name" value="MnmA-like_C"/>
</dbReference>
<dbReference type="GO" id="GO:0002143">
    <property type="term" value="P:tRNA wobble position uridine thiolation"/>
    <property type="evidence" value="ECO:0007669"/>
    <property type="project" value="TreeGrafter"/>
</dbReference>
<evidence type="ECO:0000256" key="11">
    <source>
        <dbReference type="HAMAP-Rule" id="MF_00144"/>
    </source>
</evidence>
<dbReference type="Pfam" id="PF20259">
    <property type="entry name" value="tRNA_Me_trans_M"/>
    <property type="match status" value="1"/>
</dbReference>
<feature type="domain" description="tRNA-specific 2-thiouridylase MnmA-like C-terminal" evidence="12">
    <location>
        <begin position="289"/>
        <end position="364"/>
    </location>
</feature>
<dbReference type="InterPro" id="IPR004506">
    <property type="entry name" value="MnmA-like"/>
</dbReference>
<feature type="active site" description="Cysteine persulfide intermediate" evidence="11">
    <location>
        <position position="209"/>
    </location>
</feature>
<keyword evidence="5 11" id="KW-0547">Nucleotide-binding</keyword>
<dbReference type="AlphaFoldDB" id="A0A6A8M907"/>
<dbReference type="InterPro" id="IPR046884">
    <property type="entry name" value="MnmA-like_central"/>
</dbReference>
<dbReference type="GO" id="GO:0103016">
    <property type="term" value="F:tRNA-uridine 2-sulfurtransferase activity"/>
    <property type="evidence" value="ECO:0007669"/>
    <property type="project" value="UniProtKB-EC"/>
</dbReference>
<organism evidence="14">
    <name type="scientific">Baileyella intestinalis</name>
    <dbReference type="NCBI Taxonomy" id="2606709"/>
    <lineage>
        <taxon>Bacteria</taxon>
        <taxon>Bacillati</taxon>
        <taxon>Bacillota</taxon>
        <taxon>Clostridia</taxon>
        <taxon>Peptostreptococcales</taxon>
        <taxon>Anaerovoracaceae</taxon>
        <taxon>Baileyella</taxon>
    </lineage>
</organism>
<feature type="domain" description="tRNA-specific 2-thiouridylase MnmA-like central" evidence="13">
    <location>
        <begin position="219"/>
        <end position="281"/>
    </location>
</feature>
<dbReference type="RefSeq" id="WP_154572793.1">
    <property type="nucleotide sequence ID" value="NZ_JAQXPA010000007.1"/>
</dbReference>
<evidence type="ECO:0000256" key="4">
    <source>
        <dbReference type="ARBA" id="ARBA00022694"/>
    </source>
</evidence>
<dbReference type="FunFam" id="2.40.30.10:FF:000023">
    <property type="entry name" value="tRNA-specific 2-thiouridylase MnmA"/>
    <property type="match status" value="1"/>
</dbReference>
<evidence type="ECO:0000259" key="13">
    <source>
        <dbReference type="Pfam" id="PF20259"/>
    </source>
</evidence>
<evidence type="ECO:0000256" key="9">
    <source>
        <dbReference type="ARBA" id="ARBA00051542"/>
    </source>
</evidence>
<comment type="similarity">
    <text evidence="11">Belongs to the MnmA/TRMU family.</text>
</comment>
<keyword evidence="8" id="KW-1015">Disulfide bond</keyword>
<dbReference type="NCBIfam" id="NF001138">
    <property type="entry name" value="PRK00143.1"/>
    <property type="match status" value="1"/>
</dbReference>
<dbReference type="Gene3D" id="2.40.30.10">
    <property type="entry name" value="Translation factors"/>
    <property type="match status" value="1"/>
</dbReference>
<dbReference type="FunFam" id="2.30.30.280:FF:000001">
    <property type="entry name" value="tRNA-specific 2-thiouridylase MnmA"/>
    <property type="match status" value="1"/>
</dbReference>
<comment type="function">
    <text evidence="10 11">Catalyzes the 2-thiolation of uridine at the wobble position (U34) of tRNA, leading to the formation of s(2)U34.</text>
</comment>
<feature type="region of interest" description="Interaction with tRNA" evidence="11">
    <location>
        <begin position="159"/>
        <end position="161"/>
    </location>
</feature>
<proteinExistence type="inferred from homology"/>
<sequence>MDNLNDIQKNGKRALVAMSGGVDSSVAAYLTVKAGYDTRGVTMNLYDNEMIACNSHTCCSLEDVEDARSVAFKLGIQYHVFNFKDEFEKTVIDPFVHAYETGSTPNPCIDCNRYMKFRALWVRAQMLYEDYIVTGHYGKIEYDQGSGRYLLKKARDLTKDQSYVLYSLTQEELSRTLFPLGDMTKEHTREIAMEQGFINAKKHDSQDICFVPNGDYAGFICRHTGKSYPSGDFVDQEGNVLGTHKGIIHYTIGQRKGLGLALKQPMYVTGIDVENNKVILGYNKDLMSTDFEVKDFNWIACEAPGSSMKADVRIRYKHHESPATITPMENNCVHIHFDEPQRAITPGQSAVAYDGDVVIGGGIIK</sequence>
<keyword evidence="6 11" id="KW-0067">ATP-binding</keyword>
<evidence type="ECO:0000256" key="3">
    <source>
        <dbReference type="ARBA" id="ARBA00022679"/>
    </source>
</evidence>
<dbReference type="GO" id="GO:0000049">
    <property type="term" value="F:tRNA binding"/>
    <property type="evidence" value="ECO:0007669"/>
    <property type="project" value="UniProtKB-KW"/>
</dbReference>
<evidence type="ECO:0000256" key="6">
    <source>
        <dbReference type="ARBA" id="ARBA00022840"/>
    </source>
</evidence>
<dbReference type="PANTHER" id="PTHR11933">
    <property type="entry name" value="TRNA 5-METHYLAMINOMETHYL-2-THIOURIDYLATE -METHYLTRANSFERASE"/>
    <property type="match status" value="1"/>
</dbReference>
<dbReference type="Gene3D" id="3.40.50.620">
    <property type="entry name" value="HUPs"/>
    <property type="match status" value="1"/>
</dbReference>
<dbReference type="GO" id="GO:0005524">
    <property type="term" value="F:ATP binding"/>
    <property type="evidence" value="ECO:0007669"/>
    <property type="project" value="UniProtKB-KW"/>
</dbReference>
<reference evidence="14" key="1">
    <citation type="submission" date="2019-09" db="EMBL/GenBank/DDBJ databases">
        <title>In-depth cultivation of the pig gut microbiome towards novel bacterial diversity and tailored functional studies.</title>
        <authorList>
            <person name="Wylensek D."/>
            <person name="Hitch T.C.A."/>
            <person name="Clavel T."/>
        </authorList>
    </citation>
    <scope>NUCLEOTIDE SEQUENCE</scope>
    <source>
        <strain evidence="14">RF-744-FAT-WT-3</strain>
    </source>
</reference>
<protein>
    <recommendedName>
        <fullName evidence="11">tRNA-specific 2-thiouridylase MnmA</fullName>
        <ecNumber evidence="11">2.8.1.13</ecNumber>
    </recommendedName>
</protein>
<evidence type="ECO:0000256" key="7">
    <source>
        <dbReference type="ARBA" id="ARBA00022884"/>
    </source>
</evidence>
<comment type="caution">
    <text evidence="14">The sequence shown here is derived from an EMBL/GenBank/DDBJ whole genome shotgun (WGS) entry which is preliminary data.</text>
</comment>
<evidence type="ECO:0000256" key="8">
    <source>
        <dbReference type="ARBA" id="ARBA00023157"/>
    </source>
</evidence>
<comment type="catalytic activity">
    <reaction evidence="9 11">
        <text>S-sulfanyl-L-cysteinyl-[protein] + uridine(34) in tRNA + AH2 + ATP = 2-thiouridine(34) in tRNA + L-cysteinyl-[protein] + A + AMP + diphosphate + H(+)</text>
        <dbReference type="Rhea" id="RHEA:47032"/>
        <dbReference type="Rhea" id="RHEA-COMP:10131"/>
        <dbReference type="Rhea" id="RHEA-COMP:11726"/>
        <dbReference type="Rhea" id="RHEA-COMP:11727"/>
        <dbReference type="Rhea" id="RHEA-COMP:11728"/>
        <dbReference type="ChEBI" id="CHEBI:13193"/>
        <dbReference type="ChEBI" id="CHEBI:15378"/>
        <dbReference type="ChEBI" id="CHEBI:17499"/>
        <dbReference type="ChEBI" id="CHEBI:29950"/>
        <dbReference type="ChEBI" id="CHEBI:30616"/>
        <dbReference type="ChEBI" id="CHEBI:33019"/>
        <dbReference type="ChEBI" id="CHEBI:61963"/>
        <dbReference type="ChEBI" id="CHEBI:65315"/>
        <dbReference type="ChEBI" id="CHEBI:87170"/>
        <dbReference type="ChEBI" id="CHEBI:456215"/>
        <dbReference type="EC" id="2.8.1.13"/>
    </reaction>
</comment>
<gene>
    <name evidence="11 14" type="primary">mnmA</name>
    <name evidence="14" type="ORF">FYJ66_06940</name>
</gene>
<feature type="binding site" evidence="11">
    <location>
        <position position="135"/>
    </location>
    <ligand>
        <name>ATP</name>
        <dbReference type="ChEBI" id="CHEBI:30616"/>
    </ligand>
</feature>
<feature type="region of interest" description="Interaction with tRNA" evidence="11">
    <location>
        <begin position="315"/>
        <end position="316"/>
    </location>
</feature>
<dbReference type="NCBIfam" id="TIGR00420">
    <property type="entry name" value="trmU"/>
    <property type="match status" value="1"/>
</dbReference>
<feature type="binding site" evidence="11">
    <location>
        <begin position="17"/>
        <end position="24"/>
    </location>
    <ligand>
        <name>ATP</name>
        <dbReference type="ChEBI" id="CHEBI:30616"/>
    </ligand>
</feature>
<evidence type="ECO:0000313" key="14">
    <source>
        <dbReference type="EMBL" id="MST69323.1"/>
    </source>
</evidence>
<dbReference type="PANTHER" id="PTHR11933:SF5">
    <property type="entry name" value="MITOCHONDRIAL TRNA-SPECIFIC 2-THIOURIDYLASE 1"/>
    <property type="match status" value="1"/>
</dbReference>
<dbReference type="InterPro" id="IPR023382">
    <property type="entry name" value="MnmA-like_central_sf"/>
</dbReference>
<keyword evidence="3 11" id="KW-0808">Transferase</keyword>
<dbReference type="HAMAP" id="MF_00144">
    <property type="entry name" value="tRNA_thiouridyl_MnmA"/>
    <property type="match status" value="1"/>
</dbReference>
<evidence type="ECO:0000259" key="12">
    <source>
        <dbReference type="Pfam" id="PF20258"/>
    </source>
</evidence>
<evidence type="ECO:0000256" key="1">
    <source>
        <dbReference type="ARBA" id="ARBA00022490"/>
    </source>
</evidence>
<feature type="active site" description="Nucleophile" evidence="11">
    <location>
        <position position="111"/>
    </location>
</feature>
<dbReference type="Gene3D" id="2.30.30.280">
    <property type="entry name" value="Adenine nucleotide alpha hydrolases-like domains"/>
    <property type="match status" value="1"/>
</dbReference>
<feature type="binding site" evidence="11">
    <location>
        <position position="43"/>
    </location>
    <ligand>
        <name>ATP</name>
        <dbReference type="ChEBI" id="CHEBI:30616"/>
    </ligand>
</feature>
<dbReference type="GO" id="GO:0005737">
    <property type="term" value="C:cytoplasm"/>
    <property type="evidence" value="ECO:0007669"/>
    <property type="project" value="UniProtKB-SubCell"/>
</dbReference>
<feature type="site" description="Interaction with tRNA" evidence="11">
    <location>
        <position position="136"/>
    </location>
</feature>
<name>A0A6A8M907_9FIRM</name>
<accession>A0A6A8M907</accession>
<dbReference type="CDD" id="cd01998">
    <property type="entry name" value="MnmA_TRMU-like"/>
    <property type="match status" value="1"/>
</dbReference>
<dbReference type="SUPFAM" id="SSF52402">
    <property type="entry name" value="Adenine nucleotide alpha hydrolases-like"/>
    <property type="match status" value="1"/>
</dbReference>
<dbReference type="FunFam" id="3.40.50.620:FF:000115">
    <property type="entry name" value="tRNA-specific 2-thiouridylase MnmA"/>
    <property type="match status" value="1"/>
</dbReference>
<evidence type="ECO:0000256" key="5">
    <source>
        <dbReference type="ARBA" id="ARBA00022741"/>
    </source>
</evidence>
<dbReference type="Pfam" id="PF20258">
    <property type="entry name" value="tRNA_Me_trans_C"/>
    <property type="match status" value="1"/>
</dbReference>
<keyword evidence="1 11" id="KW-0963">Cytoplasm</keyword>
<evidence type="ECO:0000256" key="2">
    <source>
        <dbReference type="ARBA" id="ARBA00022555"/>
    </source>
</evidence>
<feature type="site" description="Interaction with tRNA" evidence="11">
    <location>
        <position position="348"/>
    </location>
</feature>
<comment type="caution">
    <text evidence="11">Lacks conserved residue(s) required for the propagation of feature annotation.</text>
</comment>
<evidence type="ECO:0000256" key="10">
    <source>
        <dbReference type="ARBA" id="ARBA00056575"/>
    </source>
</evidence>
<keyword evidence="2 11" id="KW-0820">tRNA-binding</keyword>
<keyword evidence="7 11" id="KW-0694">RNA-binding</keyword>
<dbReference type="Pfam" id="PF03054">
    <property type="entry name" value="tRNA_Me_trans"/>
    <property type="match status" value="1"/>
</dbReference>